<comment type="caution">
    <text evidence="2">The sequence shown here is derived from an EMBL/GenBank/DDBJ whole genome shotgun (WGS) entry which is preliminary data.</text>
</comment>
<organism evidence="2 3">
    <name type="scientific">Amycolatopsis balhimycina DSM 5908</name>
    <dbReference type="NCBI Taxonomy" id="1081091"/>
    <lineage>
        <taxon>Bacteria</taxon>
        <taxon>Bacillati</taxon>
        <taxon>Actinomycetota</taxon>
        <taxon>Actinomycetes</taxon>
        <taxon>Pseudonocardiales</taxon>
        <taxon>Pseudonocardiaceae</taxon>
        <taxon>Amycolatopsis</taxon>
    </lineage>
</organism>
<gene>
    <name evidence="2" type="ORF">DMA12_45640</name>
</gene>
<evidence type="ECO:0000256" key="1">
    <source>
        <dbReference type="SAM" id="MobiDB-lite"/>
    </source>
</evidence>
<evidence type="ECO:0000313" key="2">
    <source>
        <dbReference type="EMBL" id="RSM35066.1"/>
    </source>
</evidence>
<accession>A0A428VW60</accession>
<proteinExistence type="predicted"/>
<dbReference type="AlphaFoldDB" id="A0A428VW60"/>
<feature type="region of interest" description="Disordered" evidence="1">
    <location>
        <begin position="62"/>
        <end position="86"/>
    </location>
</feature>
<reference evidence="2 3" key="1">
    <citation type="submission" date="2018-05" db="EMBL/GenBank/DDBJ databases">
        <title>Evolution of GPA BGCs.</title>
        <authorList>
            <person name="Waglechner N."/>
            <person name="Wright G.D."/>
        </authorList>
    </citation>
    <scope>NUCLEOTIDE SEQUENCE [LARGE SCALE GENOMIC DNA]</scope>
    <source>
        <strain evidence="2 3">DSM 5908</strain>
    </source>
</reference>
<evidence type="ECO:0000313" key="3">
    <source>
        <dbReference type="Proteomes" id="UP000286716"/>
    </source>
</evidence>
<dbReference type="OrthoDB" id="3631464at2"/>
<dbReference type="Proteomes" id="UP000286716">
    <property type="component" value="Unassembled WGS sequence"/>
</dbReference>
<name>A0A428VW60_AMYBA</name>
<sequence>MMRRDRELLAGLARVNAEIGNATIRLLTLQADDAEYAAALRQLGRDLVRIGAELAARAGELDGTALDPATLPNHPGEETQRPNGAA</sequence>
<dbReference type="EMBL" id="QHHU01000116">
    <property type="protein sequence ID" value="RSM35066.1"/>
    <property type="molecule type" value="Genomic_DNA"/>
</dbReference>
<keyword evidence="3" id="KW-1185">Reference proteome</keyword>
<protein>
    <submittedName>
        <fullName evidence="2">Uncharacterized protein</fullName>
    </submittedName>
</protein>